<gene>
    <name evidence="2" type="ORF">THASP1DRAFT_33486</name>
</gene>
<dbReference type="GO" id="GO:0000724">
    <property type="term" value="P:double-strand break repair via homologous recombination"/>
    <property type="evidence" value="ECO:0007669"/>
    <property type="project" value="TreeGrafter"/>
</dbReference>
<keyword evidence="3" id="KW-1185">Reference proteome</keyword>
<sequence>MQHIDDSIVKASVLEWPSKKNHLMPSTCTATVRQRENISAFCLECLAVSREEMLPDPQVDPVVALFYCCTFWSTDMEENYAQHSICGVIAVASDTSAVLCGCKVDEIFCEENEIAAIRRLVERVRFYDPDILTGYEVHAQSWGYVIDRTLEITGRSLAAMLGRIVVNLEVAKDEVDSWGYRKASGIRVLGRHVINVWRVLRKELHLINYAFENVVFEVLQRSEFARVYGVDFMSIITRGSQFKVESLLLRVTKLNDYLLLSPDKHQAGSDIELRFMLLAG</sequence>
<dbReference type="OrthoDB" id="2414538at2759"/>
<dbReference type="SUPFAM" id="SSF53098">
    <property type="entry name" value="Ribonuclease H-like"/>
    <property type="match status" value="1"/>
</dbReference>
<dbReference type="GO" id="GO:0016035">
    <property type="term" value="C:zeta DNA polymerase complex"/>
    <property type="evidence" value="ECO:0007669"/>
    <property type="project" value="InterPro"/>
</dbReference>
<dbReference type="Gene3D" id="3.30.420.10">
    <property type="entry name" value="Ribonuclease H-like superfamily/Ribonuclease H"/>
    <property type="match status" value="1"/>
</dbReference>
<evidence type="ECO:0000259" key="1">
    <source>
        <dbReference type="Pfam" id="PF03104"/>
    </source>
</evidence>
<feature type="domain" description="DNA-directed DNA polymerase family B exonuclease" evidence="1">
    <location>
        <begin position="9"/>
        <end position="214"/>
    </location>
</feature>
<dbReference type="AlphaFoldDB" id="A0A4P9XGH2"/>
<dbReference type="InterPro" id="IPR030559">
    <property type="entry name" value="PolZ_Rev3"/>
</dbReference>
<dbReference type="PANTHER" id="PTHR45812">
    <property type="entry name" value="DNA POLYMERASE ZETA CATALYTIC SUBUNIT"/>
    <property type="match status" value="1"/>
</dbReference>
<evidence type="ECO:0000313" key="3">
    <source>
        <dbReference type="Proteomes" id="UP000271241"/>
    </source>
</evidence>
<dbReference type="CDD" id="cd05778">
    <property type="entry name" value="DNA_polB_zeta_exo"/>
    <property type="match status" value="1"/>
</dbReference>
<name>A0A4P9XGH2_9FUNG</name>
<dbReference type="InterPro" id="IPR012337">
    <property type="entry name" value="RNaseH-like_sf"/>
</dbReference>
<dbReference type="InterPro" id="IPR006133">
    <property type="entry name" value="DNA-dir_DNA_pol_B_exonuc"/>
</dbReference>
<evidence type="ECO:0000313" key="2">
    <source>
        <dbReference type="EMBL" id="RKP04712.1"/>
    </source>
</evidence>
<dbReference type="STRING" id="78915.A0A4P9XGH2"/>
<proteinExistence type="predicted"/>
<accession>A0A4P9XGH2</accession>
<dbReference type="GO" id="GO:0003887">
    <property type="term" value="F:DNA-directed DNA polymerase activity"/>
    <property type="evidence" value="ECO:0007669"/>
    <property type="project" value="TreeGrafter"/>
</dbReference>
<dbReference type="EMBL" id="KZ993508">
    <property type="protein sequence ID" value="RKP04712.1"/>
    <property type="molecule type" value="Genomic_DNA"/>
</dbReference>
<dbReference type="InterPro" id="IPR036397">
    <property type="entry name" value="RNaseH_sf"/>
</dbReference>
<dbReference type="GO" id="GO:0005634">
    <property type="term" value="C:nucleus"/>
    <property type="evidence" value="ECO:0007669"/>
    <property type="project" value="TreeGrafter"/>
</dbReference>
<dbReference type="Proteomes" id="UP000271241">
    <property type="component" value="Unassembled WGS sequence"/>
</dbReference>
<dbReference type="PANTHER" id="PTHR45812:SF1">
    <property type="entry name" value="DNA POLYMERASE ZETA CATALYTIC SUBUNIT"/>
    <property type="match status" value="1"/>
</dbReference>
<dbReference type="GO" id="GO:0003676">
    <property type="term" value="F:nucleic acid binding"/>
    <property type="evidence" value="ECO:0007669"/>
    <property type="project" value="InterPro"/>
</dbReference>
<organism evidence="2 3">
    <name type="scientific">Thamnocephalis sphaerospora</name>
    <dbReference type="NCBI Taxonomy" id="78915"/>
    <lineage>
        <taxon>Eukaryota</taxon>
        <taxon>Fungi</taxon>
        <taxon>Fungi incertae sedis</taxon>
        <taxon>Zoopagomycota</taxon>
        <taxon>Zoopagomycotina</taxon>
        <taxon>Zoopagomycetes</taxon>
        <taxon>Zoopagales</taxon>
        <taxon>Sigmoideomycetaceae</taxon>
        <taxon>Thamnocephalis</taxon>
    </lineage>
</organism>
<protein>
    <submittedName>
        <fullName evidence="2">Ribonuclease H-like domain-containing protein</fullName>
    </submittedName>
</protein>
<dbReference type="GO" id="GO:0042276">
    <property type="term" value="P:error-prone translesion synthesis"/>
    <property type="evidence" value="ECO:0007669"/>
    <property type="project" value="TreeGrafter"/>
</dbReference>
<dbReference type="Pfam" id="PF03104">
    <property type="entry name" value="DNA_pol_B_exo1"/>
    <property type="match status" value="1"/>
</dbReference>
<reference evidence="3" key="1">
    <citation type="journal article" date="2018" name="Nat. Microbiol.">
        <title>Leveraging single-cell genomics to expand the fungal tree of life.</title>
        <authorList>
            <person name="Ahrendt S.R."/>
            <person name="Quandt C.A."/>
            <person name="Ciobanu D."/>
            <person name="Clum A."/>
            <person name="Salamov A."/>
            <person name="Andreopoulos B."/>
            <person name="Cheng J.F."/>
            <person name="Woyke T."/>
            <person name="Pelin A."/>
            <person name="Henrissat B."/>
            <person name="Reynolds N.K."/>
            <person name="Benny G.L."/>
            <person name="Smith M.E."/>
            <person name="James T.Y."/>
            <person name="Grigoriev I.V."/>
        </authorList>
    </citation>
    <scope>NUCLEOTIDE SEQUENCE [LARGE SCALE GENOMIC DNA]</scope>
    <source>
        <strain evidence="3">RSA 1356</strain>
    </source>
</reference>